<gene>
    <name evidence="1" type="ORF">IAC59_10205</name>
</gene>
<proteinExistence type="predicted"/>
<organism evidence="1 2">
    <name type="scientific">Candidatus Fimadaptatus faecigallinarum</name>
    <dbReference type="NCBI Taxonomy" id="2840814"/>
    <lineage>
        <taxon>Bacteria</taxon>
        <taxon>Bacillati</taxon>
        <taxon>Bacillota</taxon>
        <taxon>Clostridia</taxon>
        <taxon>Eubacteriales</taxon>
        <taxon>Candidatus Fimadaptatus</taxon>
    </lineage>
</organism>
<dbReference type="AlphaFoldDB" id="A0A9D1LT68"/>
<protein>
    <recommendedName>
        <fullName evidence="3">Phage tail protein</fullName>
    </recommendedName>
</protein>
<reference evidence="1" key="1">
    <citation type="submission" date="2020-10" db="EMBL/GenBank/DDBJ databases">
        <authorList>
            <person name="Gilroy R."/>
        </authorList>
    </citation>
    <scope>NUCLEOTIDE SEQUENCE</scope>
    <source>
        <strain evidence="1">ChiSxjej2B14-8506</strain>
    </source>
</reference>
<dbReference type="Proteomes" id="UP000824123">
    <property type="component" value="Unassembled WGS sequence"/>
</dbReference>
<comment type="caution">
    <text evidence="1">The sequence shown here is derived from an EMBL/GenBank/DDBJ whole genome shotgun (WGS) entry which is preliminary data.</text>
</comment>
<name>A0A9D1LT68_9FIRM</name>
<evidence type="ECO:0000313" key="2">
    <source>
        <dbReference type="Proteomes" id="UP000824123"/>
    </source>
</evidence>
<reference evidence="1" key="2">
    <citation type="journal article" date="2021" name="PeerJ">
        <title>Extensive microbial diversity within the chicken gut microbiome revealed by metagenomics and culture.</title>
        <authorList>
            <person name="Gilroy R."/>
            <person name="Ravi A."/>
            <person name="Getino M."/>
            <person name="Pursley I."/>
            <person name="Horton D.L."/>
            <person name="Alikhan N.F."/>
            <person name="Baker D."/>
            <person name="Gharbi K."/>
            <person name="Hall N."/>
            <person name="Watson M."/>
            <person name="Adriaenssens E.M."/>
            <person name="Foster-Nyarko E."/>
            <person name="Jarju S."/>
            <person name="Secka A."/>
            <person name="Antonio M."/>
            <person name="Oren A."/>
            <person name="Chaudhuri R.R."/>
            <person name="La Ragione R."/>
            <person name="Hildebrand F."/>
            <person name="Pallen M.J."/>
        </authorList>
    </citation>
    <scope>NUCLEOTIDE SEQUENCE</scope>
    <source>
        <strain evidence="1">ChiSxjej2B14-8506</strain>
    </source>
</reference>
<evidence type="ECO:0008006" key="3">
    <source>
        <dbReference type="Google" id="ProtNLM"/>
    </source>
</evidence>
<evidence type="ECO:0000313" key="1">
    <source>
        <dbReference type="EMBL" id="HIU47609.1"/>
    </source>
</evidence>
<sequence>MSIYSVAVTEAGARLLTQAAAGGGTLTFTRAQLGSGIYTGELSGRTELVTPVCYTSIDTPALDGDVIRVPVLFTNRADGGGYMAGFTINEIGLWARLDSGAETLLAYANAGAEADGVSVPGDALTEFTYIFKIRFSGAADVTMSAEGVDYVTREALETGLAGKADKAHTHAQADITGLADALAGKADATLTVTAKATAAGWTGEAAPYTQVIAVAGMTQACSAVVGLADTATQEQRKACREGMISPASQAAGTVTLVADGSKPEVDLPVVVMILG</sequence>
<dbReference type="EMBL" id="DVNK01000062">
    <property type="protein sequence ID" value="HIU47609.1"/>
    <property type="molecule type" value="Genomic_DNA"/>
</dbReference>
<accession>A0A9D1LT68</accession>